<evidence type="ECO:0000256" key="2">
    <source>
        <dbReference type="SAM" id="SignalP"/>
    </source>
</evidence>
<dbReference type="Proteomes" id="UP001272716">
    <property type="component" value="Unassembled WGS sequence"/>
</dbReference>
<feature type="compositionally biased region" description="Basic and acidic residues" evidence="1">
    <location>
        <begin position="366"/>
        <end position="375"/>
    </location>
</feature>
<feature type="compositionally biased region" description="Polar residues" evidence="1">
    <location>
        <begin position="376"/>
        <end position="388"/>
    </location>
</feature>
<feature type="region of interest" description="Disordered" evidence="1">
    <location>
        <begin position="366"/>
        <end position="396"/>
    </location>
</feature>
<keyword evidence="2" id="KW-0732">Signal</keyword>
<sequence>MNKKLLAALTCSTLLMGMTACESNDTASTAEKSKQESTKKTNDKQKKDPKEDVPVKEIHTTINAGSYRYSPNGHNATNNEHFIIYDNTKFEDNFDGLKVSMNQLFLSNRKAVYNGKDVGSISIAFTIENTSNSTFILKTSKMQATTDQGHQITPDKPMKSDMLNPTMKIESPQEDTPELAQDNRVIYEVNDTNFEALNWVDFTFEIHRQSPEMTIAKTRKYKIRFNIDQHYTGTTNIQEQPQSSSNKDVVTYKNEIKPKFDSMIKEYNDIWNQEVKSVFNKEGETPATVDQNTLQKQMELVSTKYRELSKENINFNASDKINDPVLKDKINKFREEFGAAANYRENAANAILQGIRGVAPMEDRMKEAQKSRQLSEQKFSNASTNLTEFETKLTSK</sequence>
<feature type="chain" id="PRO_5044859777" evidence="2">
    <location>
        <begin position="21"/>
        <end position="396"/>
    </location>
</feature>
<proteinExistence type="predicted"/>
<dbReference type="EMBL" id="JAWQCK010000001">
    <property type="protein sequence ID" value="MDW9207633.1"/>
    <property type="molecule type" value="Genomic_DNA"/>
</dbReference>
<dbReference type="RefSeq" id="WP_001035556.1">
    <property type="nucleotide sequence ID" value="NZ_JAWQCK010000001.1"/>
</dbReference>
<name>A0ABD5HRT1_BACTU</name>
<reference evidence="3 4" key="1">
    <citation type="submission" date="2023-10" db="EMBL/GenBank/DDBJ databases">
        <title>Draft Genome Sequence of Bacillus thuringiensis serovar. toumanoffi 4059: Identification of a Novel Cry Protein Candidate.</title>
        <authorList>
            <person name="Murdoch R.W."/>
            <person name="Gemler B."/>
            <person name="Heater B.S."/>
        </authorList>
    </citation>
    <scope>NUCLEOTIDE SEQUENCE [LARGE SCALE GENOMIC DNA]</scope>
    <source>
        <strain evidence="3 4">4059</strain>
    </source>
</reference>
<feature type="signal peptide" evidence="2">
    <location>
        <begin position="1"/>
        <end position="20"/>
    </location>
</feature>
<comment type="caution">
    <text evidence="3">The sequence shown here is derived from an EMBL/GenBank/DDBJ whole genome shotgun (WGS) entry which is preliminary data.</text>
</comment>
<evidence type="ECO:0000256" key="1">
    <source>
        <dbReference type="SAM" id="MobiDB-lite"/>
    </source>
</evidence>
<organism evidence="3 4">
    <name type="scientific">Bacillus thuringiensis serovar toumanoffi</name>
    <dbReference type="NCBI Taxonomy" id="180862"/>
    <lineage>
        <taxon>Bacteria</taxon>
        <taxon>Bacillati</taxon>
        <taxon>Bacillota</taxon>
        <taxon>Bacilli</taxon>
        <taxon>Bacillales</taxon>
        <taxon>Bacillaceae</taxon>
        <taxon>Bacillus</taxon>
        <taxon>Bacillus cereus group</taxon>
    </lineage>
</organism>
<feature type="region of interest" description="Disordered" evidence="1">
    <location>
        <begin position="24"/>
        <end position="56"/>
    </location>
</feature>
<protein>
    <submittedName>
        <fullName evidence="3">Ribonuclease</fullName>
    </submittedName>
</protein>
<gene>
    <name evidence="3" type="ORF">BTTOUR_02235</name>
</gene>
<dbReference type="PROSITE" id="PS51257">
    <property type="entry name" value="PROKAR_LIPOPROTEIN"/>
    <property type="match status" value="1"/>
</dbReference>
<evidence type="ECO:0000313" key="4">
    <source>
        <dbReference type="Proteomes" id="UP001272716"/>
    </source>
</evidence>
<evidence type="ECO:0000313" key="3">
    <source>
        <dbReference type="EMBL" id="MDW9207633.1"/>
    </source>
</evidence>
<dbReference type="AlphaFoldDB" id="A0ABD5HRT1"/>
<accession>A0ABD5HRT1</accession>
<feature type="compositionally biased region" description="Basic and acidic residues" evidence="1">
    <location>
        <begin position="31"/>
        <end position="56"/>
    </location>
</feature>